<accession>C0E951</accession>
<evidence type="ECO:0000313" key="2">
    <source>
        <dbReference type="Proteomes" id="UP000003340"/>
    </source>
</evidence>
<evidence type="ECO:0000313" key="1">
    <source>
        <dbReference type="EMBL" id="EEG31993.1"/>
    </source>
</evidence>
<reference evidence="1 2" key="2">
    <citation type="submission" date="2009-02" db="EMBL/GenBank/DDBJ databases">
        <title>Draft genome sequence of Clostridium methylpentosum (DSM 5476).</title>
        <authorList>
            <person name="Sudarsanam P."/>
            <person name="Ley R."/>
            <person name="Guruge J."/>
            <person name="Turnbaugh P.J."/>
            <person name="Mahowald M."/>
            <person name="Liep D."/>
            <person name="Gordon J."/>
        </authorList>
    </citation>
    <scope>NUCLEOTIDE SEQUENCE [LARGE SCALE GENOMIC DNA]</scope>
    <source>
        <strain evidence="1 2">DSM 5476</strain>
    </source>
</reference>
<gene>
    <name evidence="1" type="ORF">CLOSTMETH_00346</name>
</gene>
<keyword evidence="2" id="KW-1185">Reference proteome</keyword>
<dbReference type="Proteomes" id="UP000003340">
    <property type="component" value="Unassembled WGS sequence"/>
</dbReference>
<sequence length="70" mass="8518">MELYHHCQLSYSYIFTFLYFIHNILQRCKSLFSIAQEQYGYSSISFCFFHSTFIMNNNDRPILFVRNCPQ</sequence>
<dbReference type="AlphaFoldDB" id="C0E951"/>
<dbReference type="HOGENOM" id="CLU_2750662_0_0_9"/>
<comment type="caution">
    <text evidence="1">The sequence shown here is derived from an EMBL/GenBank/DDBJ whole genome shotgun (WGS) entry which is preliminary data.</text>
</comment>
<reference evidence="1 2" key="1">
    <citation type="submission" date="2009-01" db="EMBL/GenBank/DDBJ databases">
        <authorList>
            <person name="Fulton L."/>
            <person name="Clifton S."/>
            <person name="Fulton B."/>
            <person name="Xu J."/>
            <person name="Minx P."/>
            <person name="Pepin K.H."/>
            <person name="Johnson M."/>
            <person name="Bhonagiri V."/>
            <person name="Nash W.E."/>
            <person name="Mardis E.R."/>
            <person name="Wilson R.K."/>
        </authorList>
    </citation>
    <scope>NUCLEOTIDE SEQUENCE [LARGE SCALE GENOMIC DNA]</scope>
    <source>
        <strain evidence="1 2">DSM 5476</strain>
    </source>
</reference>
<name>C0E951_9FIRM</name>
<dbReference type="EMBL" id="ACEC01000017">
    <property type="protein sequence ID" value="EEG31993.1"/>
    <property type="molecule type" value="Genomic_DNA"/>
</dbReference>
<proteinExistence type="predicted"/>
<protein>
    <submittedName>
        <fullName evidence="1">Uncharacterized protein</fullName>
    </submittedName>
</protein>
<organism evidence="1 2">
    <name type="scientific">[Clostridium] methylpentosum DSM 5476</name>
    <dbReference type="NCBI Taxonomy" id="537013"/>
    <lineage>
        <taxon>Bacteria</taxon>
        <taxon>Bacillati</taxon>
        <taxon>Bacillota</taxon>
        <taxon>Clostridia</taxon>
        <taxon>Eubacteriales</taxon>
        <taxon>Oscillospiraceae</taxon>
        <taxon>Oscillospiraceae incertae sedis</taxon>
    </lineage>
</organism>